<dbReference type="EMBL" id="BLXT01003064">
    <property type="protein sequence ID" value="GFO00206.1"/>
    <property type="molecule type" value="Genomic_DNA"/>
</dbReference>
<sequence>MSTVLPEQLRSRLPSLIFDQPLAVAHPQCRTLCLAITQSLGLSTPADFQLSLDMCRSLTKACAFCLQAKDESTSDEHLANLAEDAFPSLNYHLHLPFVSQFVHFTSSVCSKKKSDKTIVAQCTSLLLKLLAFPEESVRETCSVTLLNTVKQSLQVSHASSLKTKESLRSKFVMNAEILYQLATFGLADSNAKVRSASTETLHHLLQSQLLMSEGLWQELMMALAKAFPVLQSYTDEGTALGRRLWSMLDPTTTAHNLSLLDKLRASLRLMYLADKRMRMEAAKHLKWFLCNERGSENKLPSSTDLDLGDISQCLVLSSTSLVEEDSTRSVFTEEGMLQVYNIFTSTPVDPGVKKSAGDQLATMMKDPHLHALFKEKGGVEVICALIQQAVQISGDETENKLDPSPCLPACVAMLKYLAHHDYSLRHTLARDNDLYYTLLRVSLLHQETASIKSDVSHLLVLLLFDEVAKFDIGSGEADAPGTRFSLPAQVVQRYRLPFKPSVHHITSPNTVSLPEPEADVLLTSGPRGMMRVAWNLAWQGGLEPLLDSFSTQLFQETTNEFDPVLQLSEIDRTVLELSCVPWQLRSCLTSIRTASSHDQVTSALDRMLAYTVALPGQGLTQFLLSTSNWYIVLERFLMVTPISTNDQNLLLLVLKFISSSLLCLKSCPADSKSVTPPVLTWLIDKLYRPDGPLMCLMSRPVGEGAESDTSTNTIKRSLDKQILQYVISINSNLPYQLCKRAPPVLMRGDFVRKLQRRLNISEAPHFYNLASLEGTLSCLMHVTARPGWSKECSELDATSLCNQLLNSLLEVVWSFHIGRGGTSLSFMGKGVTKSTALCLRHLAYEMNCNSEDKDWVKNWLYTRQDGNSAADQGLNWLLTLWAYRDSEVRVAGLGIAVALTSTEAGRLLVTANCRHVPGGIWGAAFSILLDPVECSMVCQQAALLLVNLTSQTMPSGDVTTIPPAGGATWQGPVVTDEDYQEMLVGIAALEALVSHTRLYASVSDLLVDVCWASLVQPVLVTTELPLILDASLLSSASDTMSDASELERTGRTALTTVTSESGHPTPNATQRSKPVSAGGSRGSAQDSILSSSTATDTPRPRPQPGSRREENLPGDEGHSVTTPGLVSAVVRLLNNLVQLSPHSCLAGLRAHGILSSLL</sequence>
<dbReference type="SUPFAM" id="SSF48371">
    <property type="entry name" value="ARM repeat"/>
    <property type="match status" value="1"/>
</dbReference>
<gene>
    <name evidence="2" type="ORF">PoB_002671100</name>
</gene>
<evidence type="ECO:0000313" key="3">
    <source>
        <dbReference type="Proteomes" id="UP000735302"/>
    </source>
</evidence>
<dbReference type="PANTHER" id="PTHR31691:SF1">
    <property type="entry name" value="ROTATIN"/>
    <property type="match status" value="1"/>
</dbReference>
<dbReference type="PANTHER" id="PTHR31691">
    <property type="entry name" value="ROTATIN"/>
    <property type="match status" value="1"/>
</dbReference>
<accession>A0AAV3ZM50</accession>
<dbReference type="InterPro" id="IPR011989">
    <property type="entry name" value="ARM-like"/>
</dbReference>
<name>A0AAV3ZM50_9GAST</name>
<dbReference type="GO" id="GO:0010457">
    <property type="term" value="P:centriole-centriole cohesion"/>
    <property type="evidence" value="ECO:0007669"/>
    <property type="project" value="TreeGrafter"/>
</dbReference>
<keyword evidence="3" id="KW-1185">Reference proteome</keyword>
<protein>
    <submittedName>
        <fullName evidence="2">Rotatin</fullName>
    </submittedName>
</protein>
<feature type="compositionally biased region" description="Polar residues" evidence="1">
    <location>
        <begin position="1082"/>
        <end position="1096"/>
    </location>
</feature>
<feature type="compositionally biased region" description="Basic and acidic residues" evidence="1">
    <location>
        <begin position="1106"/>
        <end position="1118"/>
    </location>
</feature>
<proteinExistence type="predicted"/>
<feature type="non-terminal residue" evidence="2">
    <location>
        <position position="1158"/>
    </location>
</feature>
<organism evidence="2 3">
    <name type="scientific">Plakobranchus ocellatus</name>
    <dbReference type="NCBI Taxonomy" id="259542"/>
    <lineage>
        <taxon>Eukaryota</taxon>
        <taxon>Metazoa</taxon>
        <taxon>Spiralia</taxon>
        <taxon>Lophotrochozoa</taxon>
        <taxon>Mollusca</taxon>
        <taxon>Gastropoda</taxon>
        <taxon>Heterobranchia</taxon>
        <taxon>Euthyneura</taxon>
        <taxon>Panpulmonata</taxon>
        <taxon>Sacoglossa</taxon>
        <taxon>Placobranchoidea</taxon>
        <taxon>Plakobranchidae</taxon>
        <taxon>Plakobranchus</taxon>
    </lineage>
</organism>
<dbReference type="GO" id="GO:0005814">
    <property type="term" value="C:centriole"/>
    <property type="evidence" value="ECO:0007669"/>
    <property type="project" value="TreeGrafter"/>
</dbReference>
<dbReference type="Gene3D" id="1.25.10.10">
    <property type="entry name" value="Leucine-rich Repeat Variant"/>
    <property type="match status" value="1"/>
</dbReference>
<evidence type="ECO:0000256" key="1">
    <source>
        <dbReference type="SAM" id="MobiDB-lite"/>
    </source>
</evidence>
<comment type="caution">
    <text evidence="2">The sequence shown here is derived from an EMBL/GenBank/DDBJ whole genome shotgun (WGS) entry which is preliminary data.</text>
</comment>
<dbReference type="Proteomes" id="UP000735302">
    <property type="component" value="Unassembled WGS sequence"/>
</dbReference>
<evidence type="ECO:0000313" key="2">
    <source>
        <dbReference type="EMBL" id="GFO00206.1"/>
    </source>
</evidence>
<feature type="compositionally biased region" description="Polar residues" evidence="1">
    <location>
        <begin position="1055"/>
        <end position="1073"/>
    </location>
</feature>
<feature type="region of interest" description="Disordered" evidence="1">
    <location>
        <begin position="1055"/>
        <end position="1121"/>
    </location>
</feature>
<dbReference type="GO" id="GO:0036064">
    <property type="term" value="C:ciliary basal body"/>
    <property type="evidence" value="ECO:0007669"/>
    <property type="project" value="InterPro"/>
</dbReference>
<dbReference type="GO" id="GO:0005813">
    <property type="term" value="C:centrosome"/>
    <property type="evidence" value="ECO:0007669"/>
    <property type="project" value="InterPro"/>
</dbReference>
<dbReference type="GO" id="GO:0007099">
    <property type="term" value="P:centriole replication"/>
    <property type="evidence" value="ECO:0007669"/>
    <property type="project" value="TreeGrafter"/>
</dbReference>
<dbReference type="InterPro" id="IPR016024">
    <property type="entry name" value="ARM-type_fold"/>
</dbReference>
<reference evidence="2 3" key="1">
    <citation type="journal article" date="2021" name="Elife">
        <title>Chloroplast acquisition without the gene transfer in kleptoplastic sea slugs, Plakobranchus ocellatus.</title>
        <authorList>
            <person name="Maeda T."/>
            <person name="Takahashi S."/>
            <person name="Yoshida T."/>
            <person name="Shimamura S."/>
            <person name="Takaki Y."/>
            <person name="Nagai Y."/>
            <person name="Toyoda A."/>
            <person name="Suzuki Y."/>
            <person name="Arimoto A."/>
            <person name="Ishii H."/>
            <person name="Satoh N."/>
            <person name="Nishiyama T."/>
            <person name="Hasebe M."/>
            <person name="Maruyama T."/>
            <person name="Minagawa J."/>
            <person name="Obokata J."/>
            <person name="Shigenobu S."/>
        </authorList>
    </citation>
    <scope>NUCLEOTIDE SEQUENCE [LARGE SCALE GENOMIC DNA]</scope>
</reference>
<dbReference type="InterPro" id="IPR030791">
    <property type="entry name" value="Rotatin"/>
</dbReference>
<dbReference type="GO" id="GO:0032053">
    <property type="term" value="P:ciliary basal body organization"/>
    <property type="evidence" value="ECO:0007669"/>
    <property type="project" value="TreeGrafter"/>
</dbReference>
<dbReference type="AlphaFoldDB" id="A0AAV3ZM50"/>